<dbReference type="InterPro" id="IPR020019">
    <property type="entry name" value="AcTrfase_PglD-like"/>
</dbReference>
<dbReference type="AlphaFoldDB" id="A0A7W6JFD8"/>
<dbReference type="Gene3D" id="3.40.50.20">
    <property type="match status" value="1"/>
</dbReference>
<comment type="caution">
    <text evidence="8">The sequence shown here is derived from an EMBL/GenBank/DDBJ whole genome shotgun (WGS) entry which is preliminary data.</text>
</comment>
<accession>A0A7W6JFD8</accession>
<reference evidence="8 9" key="1">
    <citation type="submission" date="2020-08" db="EMBL/GenBank/DDBJ databases">
        <title>Genomic Encyclopedia of Type Strains, Phase IV (KMG-IV): sequencing the most valuable type-strain genomes for metagenomic binning, comparative biology and taxonomic classification.</title>
        <authorList>
            <person name="Goeker M."/>
        </authorList>
    </citation>
    <scope>NUCLEOTIDE SEQUENCE [LARGE SCALE GENOMIC DNA]</scope>
    <source>
        <strain evidence="8 9">DSM 23960</strain>
    </source>
</reference>
<feature type="binding site" evidence="6">
    <location>
        <position position="142"/>
    </location>
    <ligand>
        <name>acetyl-CoA</name>
        <dbReference type="ChEBI" id="CHEBI:57288"/>
    </ligand>
</feature>
<gene>
    <name evidence="8" type="ORF">GGR12_003022</name>
</gene>
<evidence type="ECO:0000256" key="5">
    <source>
        <dbReference type="PIRSR" id="PIRSR620019-1"/>
    </source>
</evidence>
<feature type="binding site" evidence="6">
    <location>
        <position position="66"/>
    </location>
    <ligand>
        <name>substrate</name>
    </ligand>
</feature>
<keyword evidence="9" id="KW-1185">Reference proteome</keyword>
<dbReference type="GO" id="GO:0016746">
    <property type="term" value="F:acyltransferase activity"/>
    <property type="evidence" value="ECO:0007669"/>
    <property type="project" value="UniProtKB-KW"/>
</dbReference>
<name>A0A7W6JFD8_9CAUL</name>
<feature type="site" description="Increases basicity of active site His" evidence="5">
    <location>
        <position position="134"/>
    </location>
</feature>
<dbReference type="InterPro" id="IPR041561">
    <property type="entry name" value="PglD_N"/>
</dbReference>
<dbReference type="Proteomes" id="UP000529946">
    <property type="component" value="Unassembled WGS sequence"/>
</dbReference>
<keyword evidence="4 8" id="KW-0012">Acyltransferase</keyword>
<evidence type="ECO:0000256" key="3">
    <source>
        <dbReference type="ARBA" id="ARBA00022737"/>
    </source>
</evidence>
<dbReference type="Pfam" id="PF17836">
    <property type="entry name" value="PglD_N"/>
    <property type="match status" value="1"/>
</dbReference>
<dbReference type="CDD" id="cd03360">
    <property type="entry name" value="LbH_AT_putative"/>
    <property type="match status" value="1"/>
</dbReference>
<proteinExistence type="inferred from homology"/>
<dbReference type="PROSITE" id="PS00101">
    <property type="entry name" value="HEXAPEP_TRANSFERASES"/>
    <property type="match status" value="1"/>
</dbReference>
<feature type="active site" description="Proton acceptor" evidence="5">
    <location>
        <position position="133"/>
    </location>
</feature>
<keyword evidence="2 8" id="KW-0808">Transferase</keyword>
<evidence type="ECO:0000256" key="4">
    <source>
        <dbReference type="ARBA" id="ARBA00023315"/>
    </source>
</evidence>
<evidence type="ECO:0000313" key="8">
    <source>
        <dbReference type="EMBL" id="MBB4084134.1"/>
    </source>
</evidence>
<evidence type="ECO:0000256" key="1">
    <source>
        <dbReference type="ARBA" id="ARBA00007274"/>
    </source>
</evidence>
<dbReference type="InterPro" id="IPR018357">
    <property type="entry name" value="Hexapep_transf_CS"/>
</dbReference>
<comment type="similarity">
    <text evidence="1">Belongs to the transferase hexapeptide repeat family.</text>
</comment>
<dbReference type="NCBIfam" id="TIGR03570">
    <property type="entry name" value="NeuD_NnaD"/>
    <property type="match status" value="1"/>
</dbReference>
<dbReference type="RefSeq" id="WP_183205338.1">
    <property type="nucleotide sequence ID" value="NZ_BAAAER010000003.1"/>
</dbReference>
<dbReference type="EMBL" id="JACIDM010000003">
    <property type="protein sequence ID" value="MBB4084134.1"/>
    <property type="molecule type" value="Genomic_DNA"/>
</dbReference>
<dbReference type="InterPro" id="IPR050179">
    <property type="entry name" value="Trans_hexapeptide_repeat"/>
</dbReference>
<dbReference type="PANTHER" id="PTHR43300">
    <property type="entry name" value="ACETYLTRANSFERASE"/>
    <property type="match status" value="1"/>
</dbReference>
<evidence type="ECO:0000259" key="7">
    <source>
        <dbReference type="Pfam" id="PF17836"/>
    </source>
</evidence>
<evidence type="ECO:0000313" key="9">
    <source>
        <dbReference type="Proteomes" id="UP000529946"/>
    </source>
</evidence>
<dbReference type="SUPFAM" id="SSF51161">
    <property type="entry name" value="Trimeric LpxA-like enzymes"/>
    <property type="match status" value="1"/>
</dbReference>
<evidence type="ECO:0000256" key="2">
    <source>
        <dbReference type="ARBA" id="ARBA00022679"/>
    </source>
</evidence>
<protein>
    <submittedName>
        <fullName evidence="8">Sugar O-acyltransferase (Sialic acid O-acetyltransferase NeuD family)</fullName>
    </submittedName>
</protein>
<dbReference type="PANTHER" id="PTHR43300:SF7">
    <property type="entry name" value="UDP-N-ACETYLBACILLOSAMINE N-ACETYLTRANSFERASE"/>
    <property type="match status" value="1"/>
</dbReference>
<sequence>MIHLIGAGGHARVVIDALLESGADRSDIVVRDGRSGLTGADLLGAPVETPEIDPSLAGRRFHIAIGSADARERLAAAAVAAGAEPASIVHPAAVISRFATVEPGSFIAALSVIGPVARIGRHVIVNHGAVVDHDCLVGDFSHIAPNASLGGGVAIGARCLIGAGAVVLPGVTIGDDVTVGAGAVVTRDIGPDQTWTGVPAAPKAP</sequence>
<dbReference type="InterPro" id="IPR001451">
    <property type="entry name" value="Hexapep"/>
</dbReference>
<evidence type="ECO:0000256" key="6">
    <source>
        <dbReference type="PIRSR" id="PIRSR620019-2"/>
    </source>
</evidence>
<feature type="domain" description="PglD N-terminal" evidence="7">
    <location>
        <begin position="2"/>
        <end position="75"/>
    </location>
</feature>
<organism evidence="8 9">
    <name type="scientific">Brevundimonas lenta</name>
    <dbReference type="NCBI Taxonomy" id="424796"/>
    <lineage>
        <taxon>Bacteria</taxon>
        <taxon>Pseudomonadati</taxon>
        <taxon>Pseudomonadota</taxon>
        <taxon>Alphaproteobacteria</taxon>
        <taxon>Caulobacterales</taxon>
        <taxon>Caulobacteraceae</taxon>
        <taxon>Brevundimonas</taxon>
    </lineage>
</organism>
<dbReference type="Pfam" id="PF14602">
    <property type="entry name" value="Hexapep_2"/>
    <property type="match status" value="1"/>
</dbReference>
<keyword evidence="3" id="KW-0677">Repeat</keyword>
<dbReference type="InterPro" id="IPR011004">
    <property type="entry name" value="Trimer_LpxA-like_sf"/>
</dbReference>
<dbReference type="Gene3D" id="2.160.10.10">
    <property type="entry name" value="Hexapeptide repeat proteins"/>
    <property type="match status" value="1"/>
</dbReference>